<evidence type="ECO:0000256" key="1">
    <source>
        <dbReference type="ARBA" id="ARBA00022741"/>
    </source>
</evidence>
<dbReference type="InterPro" id="IPR041562">
    <property type="entry name" value="MCM_lid"/>
</dbReference>
<proteinExistence type="inferred from homology"/>
<accession>A0ABR2H1Q8</accession>
<dbReference type="Gene3D" id="3.40.50.300">
    <property type="entry name" value="P-loop containing nucleotide triphosphate hydrolases"/>
    <property type="match status" value="1"/>
</dbReference>
<feature type="domain" description="MCM C-terminal AAA(+) ATPase" evidence="5">
    <location>
        <begin position="22"/>
        <end position="209"/>
    </location>
</feature>
<dbReference type="PROSITE" id="PS50051">
    <property type="entry name" value="MCM_2"/>
    <property type="match status" value="1"/>
</dbReference>
<evidence type="ECO:0000256" key="4">
    <source>
        <dbReference type="RuleBase" id="RU004070"/>
    </source>
</evidence>
<evidence type="ECO:0000256" key="3">
    <source>
        <dbReference type="ARBA" id="ARBA00023125"/>
    </source>
</evidence>
<dbReference type="Pfam" id="PF00493">
    <property type="entry name" value="MCM"/>
    <property type="match status" value="2"/>
</dbReference>
<evidence type="ECO:0000256" key="2">
    <source>
        <dbReference type="ARBA" id="ARBA00022840"/>
    </source>
</evidence>
<dbReference type="EMBL" id="JAPFFF010000048">
    <property type="protein sequence ID" value="KAK8840145.1"/>
    <property type="molecule type" value="Genomic_DNA"/>
</dbReference>
<organism evidence="6 7">
    <name type="scientific">Tritrichomonas musculus</name>
    <dbReference type="NCBI Taxonomy" id="1915356"/>
    <lineage>
        <taxon>Eukaryota</taxon>
        <taxon>Metamonada</taxon>
        <taxon>Parabasalia</taxon>
        <taxon>Tritrichomonadida</taxon>
        <taxon>Tritrichomonadidae</taxon>
        <taxon>Tritrichomonas</taxon>
    </lineage>
</organism>
<evidence type="ECO:0000313" key="6">
    <source>
        <dbReference type="EMBL" id="KAK8840145.1"/>
    </source>
</evidence>
<protein>
    <recommendedName>
        <fullName evidence="5">MCM C-terminal AAA(+) ATPase domain-containing protein</fullName>
    </recommendedName>
</protein>
<gene>
    <name evidence="6" type="ORF">M9Y10_031084</name>
</gene>
<dbReference type="InterPro" id="IPR001208">
    <property type="entry name" value="MCM_dom"/>
</dbReference>
<dbReference type="PRINTS" id="PR01657">
    <property type="entry name" value="MCMFAMILY"/>
</dbReference>
<evidence type="ECO:0000313" key="7">
    <source>
        <dbReference type="Proteomes" id="UP001470230"/>
    </source>
</evidence>
<dbReference type="Proteomes" id="UP001470230">
    <property type="component" value="Unassembled WGS sequence"/>
</dbReference>
<name>A0ABR2H1Q8_9EUKA</name>
<dbReference type="InterPro" id="IPR027417">
    <property type="entry name" value="P-loop_NTPase"/>
</dbReference>
<sequence length="315" mass="36198">MDSTISNDEELIINELSKDKNIDKRIWETIAPCNRWNDDVKSAIAISLFSGSNKNTPSSHQIRSSINILLLGDQETIKSQFFTTAEKISSQSVSIDCKESENLIDSFTQADDGICFITNLDQMKEKDQILLKQVIEQSTSISKEDKMTKLNTRYSIIAACSPIHAQYDFSLSFNENLDLSDHLLSHFDLLLFVRNEEEEGQNHSEIEKIDQNILKKYIQFARSNFKPKLNDQICIQKITSFYIKIREVCSRKISVRNLESITRIAEVHARMCLRQNVTMNDVNFSIGLFSRSFVSAQKGEIKQLWTNALSEYMKL</sequence>
<comment type="similarity">
    <text evidence="4">Belongs to the MCM family.</text>
</comment>
<dbReference type="Pfam" id="PF17855">
    <property type="entry name" value="MCM_lid"/>
    <property type="match status" value="1"/>
</dbReference>
<evidence type="ECO:0000259" key="5">
    <source>
        <dbReference type="PROSITE" id="PS50051"/>
    </source>
</evidence>
<keyword evidence="3 4" id="KW-0238">DNA-binding</keyword>
<keyword evidence="1 4" id="KW-0547">Nucleotide-binding</keyword>
<dbReference type="SUPFAM" id="SSF52540">
    <property type="entry name" value="P-loop containing nucleoside triphosphate hydrolases"/>
    <property type="match status" value="1"/>
</dbReference>
<dbReference type="InterPro" id="IPR031327">
    <property type="entry name" value="MCM"/>
</dbReference>
<comment type="caution">
    <text evidence="6">The sequence shown here is derived from an EMBL/GenBank/DDBJ whole genome shotgun (WGS) entry which is preliminary data.</text>
</comment>
<keyword evidence="2 4" id="KW-0067">ATP-binding</keyword>
<dbReference type="PANTHER" id="PTHR11630:SF44">
    <property type="entry name" value="DNA REPLICATION LICENSING FACTOR MCM2"/>
    <property type="match status" value="1"/>
</dbReference>
<dbReference type="PANTHER" id="PTHR11630">
    <property type="entry name" value="DNA REPLICATION LICENSING FACTOR MCM FAMILY MEMBER"/>
    <property type="match status" value="1"/>
</dbReference>
<reference evidence="6 7" key="1">
    <citation type="submission" date="2024-04" db="EMBL/GenBank/DDBJ databases">
        <title>Tritrichomonas musculus Genome.</title>
        <authorList>
            <person name="Alves-Ferreira E."/>
            <person name="Grigg M."/>
            <person name="Lorenzi H."/>
            <person name="Galac M."/>
        </authorList>
    </citation>
    <scope>NUCLEOTIDE SEQUENCE [LARGE SCALE GENOMIC DNA]</scope>
    <source>
        <strain evidence="6 7">EAF2021</strain>
    </source>
</reference>
<dbReference type="SMART" id="SM00350">
    <property type="entry name" value="MCM"/>
    <property type="match status" value="1"/>
</dbReference>
<keyword evidence="7" id="KW-1185">Reference proteome</keyword>